<comment type="subcellular location">
    <subcellularLocation>
        <location evidence="1">Cell membrane</location>
    </subcellularLocation>
</comment>
<comment type="similarity">
    <text evidence="5">Belongs to the methyl-accepting chemotaxis (MCP) protein family.</text>
</comment>
<keyword evidence="12" id="KW-1185">Reference proteome</keyword>
<dbReference type="PANTHER" id="PTHR32089:SF112">
    <property type="entry name" value="LYSOZYME-LIKE PROTEIN-RELATED"/>
    <property type="match status" value="1"/>
</dbReference>
<dbReference type="Pfam" id="PF00015">
    <property type="entry name" value="MCPsignal"/>
    <property type="match status" value="1"/>
</dbReference>
<evidence type="ECO:0000256" key="8">
    <source>
        <dbReference type="SAM" id="Phobius"/>
    </source>
</evidence>
<keyword evidence="8" id="KW-0812">Transmembrane</keyword>
<keyword evidence="7" id="KW-0175">Coiled coil</keyword>
<dbReference type="CDD" id="cd06225">
    <property type="entry name" value="HAMP"/>
    <property type="match status" value="1"/>
</dbReference>
<dbReference type="PROSITE" id="PS50885">
    <property type="entry name" value="HAMP"/>
    <property type="match status" value="1"/>
</dbReference>
<dbReference type="EMBL" id="JANIPJ010000010">
    <property type="protein sequence ID" value="MCR2805257.1"/>
    <property type="molecule type" value="Genomic_DNA"/>
</dbReference>
<dbReference type="GO" id="GO:0007165">
    <property type="term" value="P:signal transduction"/>
    <property type="evidence" value="ECO:0007669"/>
    <property type="project" value="UniProtKB-KW"/>
</dbReference>
<protein>
    <submittedName>
        <fullName evidence="11">Methyl-accepting chemotaxis protein</fullName>
    </submittedName>
</protein>
<evidence type="ECO:0000256" key="6">
    <source>
        <dbReference type="PROSITE-ProRule" id="PRU00284"/>
    </source>
</evidence>
<dbReference type="SUPFAM" id="SSF58104">
    <property type="entry name" value="Methyl-accepting chemotaxis protein (MCP) signaling domain"/>
    <property type="match status" value="1"/>
</dbReference>
<keyword evidence="8" id="KW-1133">Transmembrane helix</keyword>
<evidence type="ECO:0000313" key="12">
    <source>
        <dbReference type="Proteomes" id="UP001141950"/>
    </source>
</evidence>
<dbReference type="CDD" id="cd11386">
    <property type="entry name" value="MCP_signal"/>
    <property type="match status" value="1"/>
</dbReference>
<feature type="transmembrane region" description="Helical" evidence="8">
    <location>
        <begin position="206"/>
        <end position="228"/>
    </location>
</feature>
<evidence type="ECO:0000256" key="1">
    <source>
        <dbReference type="ARBA" id="ARBA00004236"/>
    </source>
</evidence>
<feature type="coiled-coil region" evidence="7">
    <location>
        <begin position="367"/>
        <end position="394"/>
    </location>
</feature>
<evidence type="ECO:0000259" key="10">
    <source>
        <dbReference type="PROSITE" id="PS50885"/>
    </source>
</evidence>
<accession>A0A9X2MXC3</accession>
<dbReference type="AlphaFoldDB" id="A0A9X2MXC3"/>
<dbReference type="PANTHER" id="PTHR32089">
    <property type="entry name" value="METHYL-ACCEPTING CHEMOTAXIS PROTEIN MCPB"/>
    <property type="match status" value="1"/>
</dbReference>
<evidence type="ECO:0000256" key="5">
    <source>
        <dbReference type="ARBA" id="ARBA00029447"/>
    </source>
</evidence>
<dbReference type="Pfam" id="PF00672">
    <property type="entry name" value="HAMP"/>
    <property type="match status" value="1"/>
</dbReference>
<sequence>MFKWWKNRSLVLTSSVILAFLLVALISVMQWMSYKAQYKDFEEEIVMIGHTLGYQVEFEFGITERAAEELINQKTSLSEPFTILRQKFDAMTRNDNIANAYIYLPEKSSANGSEVITMLQGNAELEEVGFGPGATYAMGETIAETFETALKSGEGWSPVYSDEIGSWLTYFKRIEDPQGNVVGVFGLDFDVDHLESEIQSMIKDSIILAVILIAAAVLVIVVLVTLVLRPLRQLSGVAKLAADGDLTVAVPVHSGNEIGQVSRSFNEMIASLRQLTGEIRNSTTEVAESAENMQQSAEQTSRATEEVTEAIQEVASGTETQLQSFQECQRAMTEMTIGISRIAESSSSVSEMAADTTSLATQGGIVIEQTRRQMQEVEEQISQTVVTMRELHAQSEQIVQILGMISEVANQTNLLALNASIEAARAGEHGKGFAVVAVEIRKLAERSKESSEQISAILGTIGSHTKEAASAMEQSVTAARHGSAVSIQAGESFQAIVHSIQQVSDQVQEVSAAAQQMSASSEQVTASLDQLEHISSTSAGNAQRVAAASEEQLASMQEVASSSEQLRHLASSLNEAVGRFRT</sequence>
<keyword evidence="2" id="KW-1003">Cell membrane</keyword>
<evidence type="ECO:0000256" key="3">
    <source>
        <dbReference type="ARBA" id="ARBA00023136"/>
    </source>
</evidence>
<dbReference type="SMART" id="SM00304">
    <property type="entry name" value="HAMP"/>
    <property type="match status" value="1"/>
</dbReference>
<dbReference type="Proteomes" id="UP001141950">
    <property type="component" value="Unassembled WGS sequence"/>
</dbReference>
<name>A0A9X2MXC3_9BACL</name>
<reference evidence="11" key="1">
    <citation type="submission" date="2022-08" db="EMBL/GenBank/DDBJ databases">
        <title>The genomic sequence of strain Paenibacillus sp. SCIV0701.</title>
        <authorList>
            <person name="Zhao H."/>
        </authorList>
    </citation>
    <scope>NUCLEOTIDE SEQUENCE</scope>
    <source>
        <strain evidence="11">SCIV0701</strain>
    </source>
</reference>
<keyword evidence="3 8" id="KW-0472">Membrane</keyword>
<evidence type="ECO:0000256" key="4">
    <source>
        <dbReference type="ARBA" id="ARBA00023224"/>
    </source>
</evidence>
<organism evidence="11 12">
    <name type="scientific">Paenibacillus soyae</name>
    <dbReference type="NCBI Taxonomy" id="2969249"/>
    <lineage>
        <taxon>Bacteria</taxon>
        <taxon>Bacillati</taxon>
        <taxon>Bacillota</taxon>
        <taxon>Bacilli</taxon>
        <taxon>Bacillales</taxon>
        <taxon>Paenibacillaceae</taxon>
        <taxon>Paenibacillus</taxon>
    </lineage>
</organism>
<feature type="domain" description="Methyl-accepting transducer" evidence="9">
    <location>
        <begin position="296"/>
        <end position="532"/>
    </location>
</feature>
<feature type="domain" description="HAMP" evidence="10">
    <location>
        <begin position="225"/>
        <end position="277"/>
    </location>
</feature>
<proteinExistence type="inferred from homology"/>
<dbReference type="InterPro" id="IPR004089">
    <property type="entry name" value="MCPsignal_dom"/>
</dbReference>
<dbReference type="RefSeq" id="WP_257447360.1">
    <property type="nucleotide sequence ID" value="NZ_JANIPJ010000010.1"/>
</dbReference>
<gene>
    <name evidence="11" type="ORF">NQZ67_15325</name>
</gene>
<dbReference type="GO" id="GO:0005886">
    <property type="term" value="C:plasma membrane"/>
    <property type="evidence" value="ECO:0007669"/>
    <property type="project" value="UniProtKB-SubCell"/>
</dbReference>
<dbReference type="PROSITE" id="PS50111">
    <property type="entry name" value="CHEMOTAXIS_TRANSDUC_2"/>
    <property type="match status" value="1"/>
</dbReference>
<dbReference type="InterPro" id="IPR003660">
    <property type="entry name" value="HAMP_dom"/>
</dbReference>
<evidence type="ECO:0000259" key="9">
    <source>
        <dbReference type="PROSITE" id="PS50111"/>
    </source>
</evidence>
<keyword evidence="4 6" id="KW-0807">Transducer</keyword>
<dbReference type="SMART" id="SM00283">
    <property type="entry name" value="MA"/>
    <property type="match status" value="1"/>
</dbReference>
<dbReference type="Gene3D" id="6.10.340.10">
    <property type="match status" value="1"/>
</dbReference>
<dbReference type="Gene3D" id="1.10.287.950">
    <property type="entry name" value="Methyl-accepting chemotaxis protein"/>
    <property type="match status" value="1"/>
</dbReference>
<evidence type="ECO:0000313" key="11">
    <source>
        <dbReference type="EMBL" id="MCR2805257.1"/>
    </source>
</evidence>
<evidence type="ECO:0000256" key="7">
    <source>
        <dbReference type="SAM" id="Coils"/>
    </source>
</evidence>
<evidence type="ECO:0000256" key="2">
    <source>
        <dbReference type="ARBA" id="ARBA00022475"/>
    </source>
</evidence>
<comment type="caution">
    <text evidence="11">The sequence shown here is derived from an EMBL/GenBank/DDBJ whole genome shotgun (WGS) entry which is preliminary data.</text>
</comment>